<keyword evidence="3" id="KW-1185">Reference proteome</keyword>
<protein>
    <submittedName>
        <fullName evidence="2">17434_t:CDS:1</fullName>
    </submittedName>
</protein>
<evidence type="ECO:0000256" key="1">
    <source>
        <dbReference type="SAM" id="MobiDB-lite"/>
    </source>
</evidence>
<dbReference type="EMBL" id="CAJVPV010043965">
    <property type="protein sequence ID" value="CAG8766678.1"/>
    <property type="molecule type" value="Genomic_DNA"/>
</dbReference>
<sequence>GQQQLYDFSRSADPSGRFEDVRFTGNAGGDSTSNLRGEERDQEEYQERIPGRDI</sequence>
<gene>
    <name evidence="2" type="ORF">AMORRO_LOCUS16323</name>
</gene>
<proteinExistence type="predicted"/>
<evidence type="ECO:0000313" key="2">
    <source>
        <dbReference type="EMBL" id="CAG8766678.1"/>
    </source>
</evidence>
<evidence type="ECO:0000313" key="3">
    <source>
        <dbReference type="Proteomes" id="UP000789342"/>
    </source>
</evidence>
<feature type="compositionally biased region" description="Basic and acidic residues" evidence="1">
    <location>
        <begin position="36"/>
        <end position="54"/>
    </location>
</feature>
<accession>A0A9N9J612</accession>
<reference evidence="2" key="1">
    <citation type="submission" date="2021-06" db="EMBL/GenBank/DDBJ databases">
        <authorList>
            <person name="Kallberg Y."/>
            <person name="Tangrot J."/>
            <person name="Rosling A."/>
        </authorList>
    </citation>
    <scope>NUCLEOTIDE SEQUENCE</scope>
    <source>
        <strain evidence="2">CL551</strain>
    </source>
</reference>
<organism evidence="2 3">
    <name type="scientific">Acaulospora morrowiae</name>
    <dbReference type="NCBI Taxonomy" id="94023"/>
    <lineage>
        <taxon>Eukaryota</taxon>
        <taxon>Fungi</taxon>
        <taxon>Fungi incertae sedis</taxon>
        <taxon>Mucoromycota</taxon>
        <taxon>Glomeromycotina</taxon>
        <taxon>Glomeromycetes</taxon>
        <taxon>Diversisporales</taxon>
        <taxon>Acaulosporaceae</taxon>
        <taxon>Acaulospora</taxon>
    </lineage>
</organism>
<comment type="caution">
    <text evidence="2">The sequence shown here is derived from an EMBL/GenBank/DDBJ whole genome shotgun (WGS) entry which is preliminary data.</text>
</comment>
<feature type="region of interest" description="Disordered" evidence="1">
    <location>
        <begin position="1"/>
        <end position="54"/>
    </location>
</feature>
<dbReference type="AlphaFoldDB" id="A0A9N9J612"/>
<name>A0A9N9J612_9GLOM</name>
<feature type="non-terminal residue" evidence="2">
    <location>
        <position position="1"/>
    </location>
</feature>
<dbReference type="Proteomes" id="UP000789342">
    <property type="component" value="Unassembled WGS sequence"/>
</dbReference>